<organism evidence="2 3">
    <name type="scientific">Cottoperca gobio</name>
    <name type="common">Frogmouth</name>
    <name type="synonym">Aphritis gobio</name>
    <dbReference type="NCBI Taxonomy" id="56716"/>
    <lineage>
        <taxon>Eukaryota</taxon>
        <taxon>Metazoa</taxon>
        <taxon>Chordata</taxon>
        <taxon>Craniata</taxon>
        <taxon>Vertebrata</taxon>
        <taxon>Euteleostomi</taxon>
        <taxon>Actinopterygii</taxon>
        <taxon>Neopterygii</taxon>
        <taxon>Teleostei</taxon>
        <taxon>Neoteleostei</taxon>
        <taxon>Acanthomorphata</taxon>
        <taxon>Eupercaria</taxon>
        <taxon>Perciformes</taxon>
        <taxon>Notothenioidei</taxon>
        <taxon>Bovichtidae</taxon>
        <taxon>Cottoperca</taxon>
    </lineage>
</organism>
<keyword evidence="2" id="KW-1185">Reference proteome</keyword>
<feature type="compositionally biased region" description="Low complexity" evidence="1">
    <location>
        <begin position="318"/>
        <end position="327"/>
    </location>
</feature>
<evidence type="ECO:0000256" key="1">
    <source>
        <dbReference type="SAM" id="MobiDB-lite"/>
    </source>
</evidence>
<dbReference type="AlphaFoldDB" id="A0A6J2REY3"/>
<evidence type="ECO:0000313" key="2">
    <source>
        <dbReference type="Proteomes" id="UP000504630"/>
    </source>
</evidence>
<dbReference type="Proteomes" id="UP000504630">
    <property type="component" value="Chromosome 17"/>
</dbReference>
<protein>
    <submittedName>
        <fullName evidence="3">Uncharacterized protein LOC115022051 isoform X2</fullName>
    </submittedName>
</protein>
<name>A0A6J2REY3_COTGO</name>
<feature type="compositionally biased region" description="Basic residues" evidence="1">
    <location>
        <begin position="52"/>
        <end position="68"/>
    </location>
</feature>
<reference evidence="3" key="1">
    <citation type="submission" date="2025-08" db="UniProtKB">
        <authorList>
            <consortium name="RefSeq"/>
        </authorList>
    </citation>
    <scope>IDENTIFICATION</scope>
</reference>
<gene>
    <name evidence="3" type="primary">LOC115022051</name>
</gene>
<proteinExistence type="predicted"/>
<feature type="compositionally biased region" description="Basic residues" evidence="1">
    <location>
        <begin position="81"/>
        <end position="94"/>
    </location>
</feature>
<feature type="compositionally biased region" description="Polar residues" evidence="1">
    <location>
        <begin position="298"/>
        <end position="313"/>
    </location>
</feature>
<feature type="region of interest" description="Disordered" evidence="1">
    <location>
        <begin position="255"/>
        <end position="336"/>
    </location>
</feature>
<evidence type="ECO:0000313" key="3">
    <source>
        <dbReference type="RefSeq" id="XP_029308719.1"/>
    </source>
</evidence>
<dbReference type="OrthoDB" id="8866850at2759"/>
<feature type="region of interest" description="Disordered" evidence="1">
    <location>
        <begin position="52"/>
        <end position="98"/>
    </location>
</feature>
<accession>A0A6J2REY3</accession>
<feature type="region of interest" description="Disordered" evidence="1">
    <location>
        <begin position="1"/>
        <end position="26"/>
    </location>
</feature>
<sequence length="397" mass="45271">MSNPVNCEPSEEQPVADSEYEAEGLESSVHSLSIRVEYHRSFEYCLKWKRSMYPRRSSSRSKASKRSPQRSPSPTEEVIQRRLKGKRQRTGMKKTKTDEWRDRDIIDVINSTRDAKGVAEEDEGKFVEMTDKVDELDEDCVSVTSSIDSGPSLQHNASSKKLSPSQGLCSACRTLYQKAKKMKTQMKDKRLDNDPKSLTCDQWVLIKSWRPRRLPNIKGKLLIDVQLLKKRLKVKNGAKRFAQCVREGESSACSRPHSFLERNLRRHVTGPVKREMKNRRKRTRDGSQGPRVAKQQRLHSNNRLQNISISSIDESGLPSPSCPSSSPGFEDQQDEEDDIHLTELIPTTVSLEITKPRKLRPNQKAPQKTGGFRDLLAQLRGNSSMIVKETRLRGDCV</sequence>
<dbReference type="InParanoid" id="A0A6J2REY3"/>
<dbReference type="GeneID" id="115022051"/>
<dbReference type="RefSeq" id="XP_029308719.1">
    <property type="nucleotide sequence ID" value="XM_029452859.1"/>
</dbReference>